<dbReference type="RefSeq" id="XP_009524144.1">
    <property type="nucleotide sequence ID" value="XM_009525849.1"/>
</dbReference>
<feature type="region of interest" description="Disordered" evidence="2">
    <location>
        <begin position="272"/>
        <end position="297"/>
    </location>
</feature>
<feature type="domain" description="Flavodoxin-like" evidence="3">
    <location>
        <begin position="19"/>
        <end position="248"/>
    </location>
</feature>
<dbReference type="Pfam" id="PF00258">
    <property type="entry name" value="Flavodoxin_1"/>
    <property type="match status" value="1"/>
</dbReference>
<dbReference type="InterPro" id="IPR001094">
    <property type="entry name" value="Flavdoxin-like"/>
</dbReference>
<dbReference type="InterPro" id="IPR029039">
    <property type="entry name" value="Flavoprotein-like_sf"/>
</dbReference>
<dbReference type="PROSITE" id="PS50902">
    <property type="entry name" value="FLAVODOXIN_LIKE"/>
    <property type="match status" value="1"/>
</dbReference>
<accession>G4Z2J8</accession>
<keyword evidence="1" id="KW-0285">Flavoprotein</keyword>
<dbReference type="GO" id="GO:0010181">
    <property type="term" value="F:FMN binding"/>
    <property type="evidence" value="ECO:0007669"/>
    <property type="project" value="InterPro"/>
</dbReference>
<sequence>MPGSTRKLHRVAPASLTHVDVMLGSLTATSEEFAHSLVAKAEQQGATVTFQSLDNFNPDHLVGPSSPYRSPSRVLVFVLSTHMAGKPASTAEAFLLWLQQSPQSICSLHGTVRESEVEPNIEASAPRAITPSSSSPRKHRITTVPKTAAELQAQPPTRPASKSSMVVNWRYPFGGSDNSLRLDDGPLSGVQYTVFGVGNSIYRTFNATAKYVDTRLHELGALKVFPLGLGDASKWIDVTFMKWEKQLLHLVSAPSNSATTTNVNDTNAHDADQEITLGPTPADISASQQRAKKPSFTRSHSFASMLLRRRSALEPSTPVVMPPLKQ</sequence>
<reference evidence="4 5" key="1">
    <citation type="journal article" date="2006" name="Science">
        <title>Phytophthora genome sequences uncover evolutionary origins and mechanisms of pathogenesis.</title>
        <authorList>
            <person name="Tyler B.M."/>
            <person name="Tripathy S."/>
            <person name="Zhang X."/>
            <person name="Dehal P."/>
            <person name="Jiang R.H."/>
            <person name="Aerts A."/>
            <person name="Arredondo F.D."/>
            <person name="Baxter L."/>
            <person name="Bensasson D."/>
            <person name="Beynon J.L."/>
            <person name="Chapman J."/>
            <person name="Damasceno C.M."/>
            <person name="Dorrance A.E."/>
            <person name="Dou D."/>
            <person name="Dickerman A.W."/>
            <person name="Dubchak I.L."/>
            <person name="Garbelotto M."/>
            <person name="Gijzen M."/>
            <person name="Gordon S.G."/>
            <person name="Govers F."/>
            <person name="Grunwald N.J."/>
            <person name="Huang W."/>
            <person name="Ivors K.L."/>
            <person name="Jones R.W."/>
            <person name="Kamoun S."/>
            <person name="Krampis K."/>
            <person name="Lamour K.H."/>
            <person name="Lee M.K."/>
            <person name="McDonald W.H."/>
            <person name="Medina M."/>
            <person name="Meijer H.J."/>
            <person name="Nordberg E.K."/>
            <person name="Maclean D.J."/>
            <person name="Ospina-Giraldo M.D."/>
            <person name="Morris P.F."/>
            <person name="Phuntumart V."/>
            <person name="Putnam N.H."/>
            <person name="Rash S."/>
            <person name="Rose J.K."/>
            <person name="Sakihama Y."/>
            <person name="Salamov A.A."/>
            <person name="Savidor A."/>
            <person name="Scheuring C.F."/>
            <person name="Smith B.M."/>
            <person name="Sobral B.W."/>
            <person name="Terry A."/>
            <person name="Torto-Alalibo T.A."/>
            <person name="Win J."/>
            <person name="Xu Z."/>
            <person name="Zhang H."/>
            <person name="Grigoriev I.V."/>
            <person name="Rokhsar D.S."/>
            <person name="Boore J.L."/>
        </authorList>
    </citation>
    <scope>NUCLEOTIDE SEQUENCE [LARGE SCALE GENOMIC DNA]</scope>
    <source>
        <strain evidence="4 5">P6497</strain>
    </source>
</reference>
<organism evidence="4 5">
    <name type="scientific">Phytophthora sojae (strain P6497)</name>
    <name type="common">Soybean stem and root rot agent</name>
    <name type="synonym">Phytophthora megasperma f. sp. glycines</name>
    <dbReference type="NCBI Taxonomy" id="1094619"/>
    <lineage>
        <taxon>Eukaryota</taxon>
        <taxon>Sar</taxon>
        <taxon>Stramenopiles</taxon>
        <taxon>Oomycota</taxon>
        <taxon>Peronosporomycetes</taxon>
        <taxon>Peronosporales</taxon>
        <taxon>Peronosporaceae</taxon>
        <taxon>Phytophthora</taxon>
    </lineage>
</organism>
<dbReference type="GeneID" id="20641700"/>
<feature type="region of interest" description="Disordered" evidence="2">
    <location>
        <begin position="117"/>
        <end position="141"/>
    </location>
</feature>
<dbReference type="GO" id="GO:0003958">
    <property type="term" value="F:NADPH-hemoprotein reductase activity"/>
    <property type="evidence" value="ECO:0007669"/>
    <property type="project" value="TreeGrafter"/>
</dbReference>
<evidence type="ECO:0000313" key="5">
    <source>
        <dbReference type="Proteomes" id="UP000002640"/>
    </source>
</evidence>
<dbReference type="Proteomes" id="UP000002640">
    <property type="component" value="Unassembled WGS sequence"/>
</dbReference>
<evidence type="ECO:0000256" key="2">
    <source>
        <dbReference type="SAM" id="MobiDB-lite"/>
    </source>
</evidence>
<name>G4Z2J8_PHYSP</name>
<dbReference type="Gene3D" id="3.40.50.360">
    <property type="match status" value="1"/>
</dbReference>
<dbReference type="PANTHER" id="PTHR19384:SF17">
    <property type="entry name" value="NADPH--CYTOCHROME P450 REDUCTASE"/>
    <property type="match status" value="1"/>
</dbReference>
<dbReference type="PRINTS" id="PR00369">
    <property type="entry name" value="FLAVODOXIN"/>
</dbReference>
<evidence type="ECO:0000259" key="3">
    <source>
        <dbReference type="PROSITE" id="PS50902"/>
    </source>
</evidence>
<proteinExistence type="predicted"/>
<dbReference type="InterPro" id="IPR008254">
    <property type="entry name" value="Flavodoxin/NO_synth"/>
</dbReference>
<keyword evidence="5" id="KW-1185">Reference proteome</keyword>
<dbReference type="STRING" id="1094619.G4Z2J8"/>
<dbReference type="EMBL" id="JH159153">
    <property type="protein sequence ID" value="EGZ21427.1"/>
    <property type="molecule type" value="Genomic_DNA"/>
</dbReference>
<dbReference type="PANTHER" id="PTHR19384">
    <property type="entry name" value="NITRIC OXIDE SYNTHASE-RELATED"/>
    <property type="match status" value="1"/>
</dbReference>
<dbReference type="AlphaFoldDB" id="G4Z2J8"/>
<protein>
    <recommendedName>
        <fullName evidence="3">Flavodoxin-like domain-containing protein</fullName>
    </recommendedName>
</protein>
<dbReference type="KEGG" id="psoj:PHYSODRAFT_299154"/>
<dbReference type="GO" id="GO:0005829">
    <property type="term" value="C:cytosol"/>
    <property type="evidence" value="ECO:0007669"/>
    <property type="project" value="TreeGrafter"/>
</dbReference>
<dbReference type="GO" id="GO:0050660">
    <property type="term" value="F:flavin adenine dinucleotide binding"/>
    <property type="evidence" value="ECO:0007669"/>
    <property type="project" value="TreeGrafter"/>
</dbReference>
<evidence type="ECO:0000313" key="4">
    <source>
        <dbReference type="EMBL" id="EGZ21427.1"/>
    </source>
</evidence>
<evidence type="ECO:0000256" key="1">
    <source>
        <dbReference type="ARBA" id="ARBA00022630"/>
    </source>
</evidence>
<gene>
    <name evidence="4" type="ORF">PHYSODRAFT_299154</name>
</gene>
<dbReference type="SUPFAM" id="SSF52218">
    <property type="entry name" value="Flavoproteins"/>
    <property type="match status" value="1"/>
</dbReference>
<dbReference type="InParanoid" id="G4Z2J8"/>